<accession>A0ABS6E650</accession>
<dbReference type="PANTHER" id="PTHR33931">
    <property type="entry name" value="HOLIN-LIKE PROTEIN CIDA-RELATED"/>
    <property type="match status" value="1"/>
</dbReference>
<feature type="transmembrane region" description="Helical" evidence="6">
    <location>
        <begin position="59"/>
        <end position="78"/>
    </location>
</feature>
<dbReference type="RefSeq" id="WP_216519505.1">
    <property type="nucleotide sequence ID" value="NZ_JAHLPM010000008.1"/>
</dbReference>
<protein>
    <submittedName>
        <fullName evidence="7">CidA/LrgA family protein</fullName>
    </submittedName>
</protein>
<dbReference type="InterPro" id="IPR005538">
    <property type="entry name" value="LrgA/CidA"/>
</dbReference>
<proteinExistence type="predicted"/>
<feature type="transmembrane region" description="Helical" evidence="6">
    <location>
        <begin position="84"/>
        <end position="110"/>
    </location>
</feature>
<feature type="transmembrane region" description="Helical" evidence="6">
    <location>
        <begin position="7"/>
        <end position="24"/>
    </location>
</feature>
<evidence type="ECO:0000313" key="7">
    <source>
        <dbReference type="EMBL" id="MBU5438408.1"/>
    </source>
</evidence>
<dbReference type="Proteomes" id="UP000749471">
    <property type="component" value="Unassembled WGS sequence"/>
</dbReference>
<evidence type="ECO:0000256" key="4">
    <source>
        <dbReference type="ARBA" id="ARBA00022989"/>
    </source>
</evidence>
<dbReference type="Pfam" id="PF03788">
    <property type="entry name" value="LrgA"/>
    <property type="match status" value="1"/>
</dbReference>
<keyword evidence="5 6" id="KW-0472">Membrane</keyword>
<keyword evidence="8" id="KW-1185">Reference proteome</keyword>
<dbReference type="PANTHER" id="PTHR33931:SF2">
    <property type="entry name" value="HOLIN-LIKE PROTEIN CIDA"/>
    <property type="match status" value="1"/>
</dbReference>
<keyword evidence="2" id="KW-1003">Cell membrane</keyword>
<evidence type="ECO:0000256" key="5">
    <source>
        <dbReference type="ARBA" id="ARBA00023136"/>
    </source>
</evidence>
<evidence type="ECO:0000256" key="3">
    <source>
        <dbReference type="ARBA" id="ARBA00022692"/>
    </source>
</evidence>
<comment type="caution">
    <text evidence="7">The sequence shown here is derived from an EMBL/GenBank/DDBJ whole genome shotgun (WGS) entry which is preliminary data.</text>
</comment>
<gene>
    <name evidence="7" type="ORF">KQI42_10335</name>
</gene>
<keyword evidence="4 6" id="KW-1133">Transmembrane helix</keyword>
<comment type="subcellular location">
    <subcellularLocation>
        <location evidence="1">Cell membrane</location>
        <topology evidence="1">Multi-pass membrane protein</topology>
    </subcellularLocation>
</comment>
<feature type="transmembrane region" description="Helical" evidence="6">
    <location>
        <begin position="30"/>
        <end position="47"/>
    </location>
</feature>
<sequence length="119" mass="12952">MKALKELGIIVGILFTGHLIQQIGKLPMPGTVLGMIILLLCLLSGILKLEKIETVAQFFLDHLTFLFIPGGVGLISSLDLIREKWLPILIVIVLSTALVIAATGLTVQLLKNLRKEEAN</sequence>
<keyword evidence="3 6" id="KW-0812">Transmembrane</keyword>
<evidence type="ECO:0000313" key="8">
    <source>
        <dbReference type="Proteomes" id="UP000749471"/>
    </source>
</evidence>
<evidence type="ECO:0000256" key="1">
    <source>
        <dbReference type="ARBA" id="ARBA00004651"/>
    </source>
</evidence>
<name>A0ABS6E650_9FIRM</name>
<organism evidence="7 8">
    <name type="scientific">Tissierella simiarum</name>
    <dbReference type="NCBI Taxonomy" id="2841534"/>
    <lineage>
        <taxon>Bacteria</taxon>
        <taxon>Bacillati</taxon>
        <taxon>Bacillota</taxon>
        <taxon>Tissierellia</taxon>
        <taxon>Tissierellales</taxon>
        <taxon>Tissierellaceae</taxon>
        <taxon>Tissierella</taxon>
    </lineage>
</organism>
<evidence type="ECO:0000256" key="2">
    <source>
        <dbReference type="ARBA" id="ARBA00022475"/>
    </source>
</evidence>
<dbReference type="EMBL" id="JAHLPM010000008">
    <property type="protein sequence ID" value="MBU5438408.1"/>
    <property type="molecule type" value="Genomic_DNA"/>
</dbReference>
<reference evidence="7 8" key="1">
    <citation type="submission" date="2021-06" db="EMBL/GenBank/DDBJ databases">
        <authorList>
            <person name="Sun Q."/>
            <person name="Li D."/>
        </authorList>
    </citation>
    <scope>NUCLEOTIDE SEQUENCE [LARGE SCALE GENOMIC DNA]</scope>
    <source>
        <strain evidence="7 8">MSJ-40</strain>
    </source>
</reference>
<evidence type="ECO:0000256" key="6">
    <source>
        <dbReference type="SAM" id="Phobius"/>
    </source>
</evidence>